<dbReference type="GO" id="GO:0046677">
    <property type="term" value="P:response to antibiotic"/>
    <property type="evidence" value="ECO:0007669"/>
    <property type="project" value="InterPro"/>
</dbReference>
<sequence length="401" mass="45623">MPELAKKYESRERYYYGDIQTTRTVVRPLNPYKGTQQTYPQRYTTVRRKPQPNNKKINRYNYIHKIISLSFAAVLVFGILPHAYGKITKQLFTKSAHPEIKADYKQLVKPTSNYLYNHLFMNELSLRGAETKKPLMLPLETNAHLVGIEQGIKNLAAQYPMIKPSVFVWDYNTGHFADVNASEPYSAASIIKIPVLLQLFRSIEMNQISLYDEMTLTNYYRAEGSGNLQFKAENSKYTIDQLARIMITDSDNSATNMLMSKIGSMTDVNSGIRDWGLKHTRVQTWLPDMQGTNYTTARDLAVMLYNIENPKFLSMSSREKIFDYMGHVKNNRLIAAGLGPGASILHKTGDIGKMLGDAGIVFAPNGKKYIVVILANRPYNSPAGKDFIVKASELIYKYMVY</sequence>
<comment type="caution">
    <text evidence="3">The sequence shown here is derived from an EMBL/GenBank/DDBJ whole genome shotgun (WGS) entry which is preliminary data.</text>
</comment>
<keyword evidence="1" id="KW-0812">Transmembrane</keyword>
<evidence type="ECO:0000313" key="4">
    <source>
        <dbReference type="Proteomes" id="UP000823632"/>
    </source>
</evidence>
<protein>
    <submittedName>
        <fullName evidence="3">Serine hydrolase</fullName>
    </submittedName>
</protein>
<dbReference type="Pfam" id="PF13354">
    <property type="entry name" value="Beta-lactamase2"/>
    <property type="match status" value="1"/>
</dbReference>
<organism evidence="3 4">
    <name type="scientific">Candidatus Scatousia excrementipullorum</name>
    <dbReference type="NCBI Taxonomy" id="2840936"/>
    <lineage>
        <taxon>Bacteria</taxon>
        <taxon>Candidatus Scatousia</taxon>
    </lineage>
</organism>
<dbReference type="SUPFAM" id="SSF56601">
    <property type="entry name" value="beta-lactamase/transpeptidase-like"/>
    <property type="match status" value="1"/>
</dbReference>
<evidence type="ECO:0000259" key="2">
    <source>
        <dbReference type="Pfam" id="PF13354"/>
    </source>
</evidence>
<feature type="domain" description="Beta-lactamase class A catalytic" evidence="2">
    <location>
        <begin position="165"/>
        <end position="374"/>
    </location>
</feature>
<dbReference type="PANTHER" id="PTHR35333">
    <property type="entry name" value="BETA-LACTAMASE"/>
    <property type="match status" value="1"/>
</dbReference>
<dbReference type="InterPro" id="IPR045155">
    <property type="entry name" value="Beta-lactam_cat"/>
</dbReference>
<dbReference type="PANTHER" id="PTHR35333:SF4">
    <property type="entry name" value="SLR0121 PROTEIN"/>
    <property type="match status" value="1"/>
</dbReference>
<dbReference type="GO" id="GO:0030655">
    <property type="term" value="P:beta-lactam antibiotic catabolic process"/>
    <property type="evidence" value="ECO:0007669"/>
    <property type="project" value="InterPro"/>
</dbReference>
<dbReference type="GO" id="GO:0008800">
    <property type="term" value="F:beta-lactamase activity"/>
    <property type="evidence" value="ECO:0007669"/>
    <property type="project" value="InterPro"/>
</dbReference>
<proteinExistence type="predicted"/>
<name>A0A9D9GZP4_9BACT</name>
<reference evidence="3" key="2">
    <citation type="journal article" date="2021" name="PeerJ">
        <title>Extensive microbial diversity within the chicken gut microbiome revealed by metagenomics and culture.</title>
        <authorList>
            <person name="Gilroy R."/>
            <person name="Ravi A."/>
            <person name="Getino M."/>
            <person name="Pursley I."/>
            <person name="Horton D.L."/>
            <person name="Alikhan N.F."/>
            <person name="Baker D."/>
            <person name="Gharbi K."/>
            <person name="Hall N."/>
            <person name="Watson M."/>
            <person name="Adriaenssens E.M."/>
            <person name="Foster-Nyarko E."/>
            <person name="Jarju S."/>
            <person name="Secka A."/>
            <person name="Antonio M."/>
            <person name="Oren A."/>
            <person name="Chaudhuri R.R."/>
            <person name="La Ragione R."/>
            <person name="Hildebrand F."/>
            <person name="Pallen M.J."/>
        </authorList>
    </citation>
    <scope>NUCLEOTIDE SEQUENCE</scope>
    <source>
        <strain evidence="3">10192</strain>
    </source>
</reference>
<evidence type="ECO:0000256" key="1">
    <source>
        <dbReference type="SAM" id="Phobius"/>
    </source>
</evidence>
<feature type="transmembrane region" description="Helical" evidence="1">
    <location>
        <begin position="62"/>
        <end position="84"/>
    </location>
</feature>
<dbReference type="AlphaFoldDB" id="A0A9D9GZP4"/>
<dbReference type="Proteomes" id="UP000823632">
    <property type="component" value="Unassembled WGS sequence"/>
</dbReference>
<evidence type="ECO:0000313" key="3">
    <source>
        <dbReference type="EMBL" id="MBO8430684.1"/>
    </source>
</evidence>
<keyword evidence="1" id="KW-1133">Transmembrane helix</keyword>
<dbReference type="EMBL" id="JADIND010000099">
    <property type="protein sequence ID" value="MBO8430684.1"/>
    <property type="molecule type" value="Genomic_DNA"/>
</dbReference>
<keyword evidence="1" id="KW-0472">Membrane</keyword>
<accession>A0A9D9GZP4</accession>
<dbReference type="InterPro" id="IPR000871">
    <property type="entry name" value="Beta-lactam_class-A"/>
</dbReference>
<gene>
    <name evidence="3" type="ORF">IAC76_04790</name>
</gene>
<dbReference type="Gene3D" id="3.40.710.10">
    <property type="entry name" value="DD-peptidase/beta-lactamase superfamily"/>
    <property type="match status" value="1"/>
</dbReference>
<dbReference type="InterPro" id="IPR012338">
    <property type="entry name" value="Beta-lactam/transpept-like"/>
</dbReference>
<reference evidence="3" key="1">
    <citation type="submission" date="2020-10" db="EMBL/GenBank/DDBJ databases">
        <authorList>
            <person name="Gilroy R."/>
        </authorList>
    </citation>
    <scope>NUCLEOTIDE SEQUENCE</scope>
    <source>
        <strain evidence="3">10192</strain>
    </source>
</reference>
<keyword evidence="3" id="KW-0378">Hydrolase</keyword>